<reference evidence="2" key="1">
    <citation type="journal article" date="2011" name="Acta Physiol. Plant.">
        <title>An investigation on the genetic background of Nostoc flagelliforme by similarity analysis of its partial genomic DNA and phylogenetic comparison of deduced related species.</title>
        <authorList>
            <person name="Gao X."/>
            <person name="Liu K."/>
            <person name="Qiu B.S."/>
        </authorList>
    </citation>
    <scope>NUCLEOTIDE SEQUENCE</scope>
    <source>
        <strain evidence="2">Sunitezuoqi</strain>
    </source>
</reference>
<sequence length="174" mass="18709">MNLRTLGLTAAIVVACQTTLLFQQSKVLALPGSNRLNNGESLKSNEFLVSSNGLYKLYLQGDGNLVAIQTSNGVPYWSSGTGGTYANKLVMQGDNNLVLYRDNTPVWLANNTWGGKSGSFLEMENNGRAVVYKPTSVWSTNPAPGTSEPPQPPPCPEIQLNTEQAALRPICPIP</sequence>
<dbReference type="PROSITE" id="PS51257">
    <property type="entry name" value="PROKAR_LIPOPROTEIN"/>
    <property type="match status" value="1"/>
</dbReference>
<accession>E7DQE2</accession>
<proteinExistence type="predicted"/>
<name>E7DQE2_9NOSO</name>
<evidence type="ECO:0000313" key="2">
    <source>
        <dbReference type="EMBL" id="ADO19300.1"/>
    </source>
</evidence>
<gene>
    <name evidence="2" type="ORF">Nfla_9102</name>
</gene>
<evidence type="ECO:0000259" key="1">
    <source>
        <dbReference type="PROSITE" id="PS50927"/>
    </source>
</evidence>
<dbReference type="InterPro" id="IPR036426">
    <property type="entry name" value="Bulb-type_lectin_dom_sf"/>
</dbReference>
<dbReference type="EMBL" id="HQ291163">
    <property type="protein sequence ID" value="ADO19300.1"/>
    <property type="molecule type" value="Genomic_DNA"/>
</dbReference>
<feature type="domain" description="Bulb-type lectin" evidence="1">
    <location>
        <begin position="33"/>
        <end position="144"/>
    </location>
</feature>
<dbReference type="InterPro" id="IPR001480">
    <property type="entry name" value="Bulb-type_lectin_dom"/>
</dbReference>
<dbReference type="AlphaFoldDB" id="E7DQE2"/>
<dbReference type="PROSITE" id="PS50927">
    <property type="entry name" value="BULB_LECTIN"/>
    <property type="match status" value="1"/>
</dbReference>
<protein>
    <submittedName>
        <fullName evidence="2">Curculin-like (Mannose-binding) lectin</fullName>
    </submittedName>
</protein>
<dbReference type="SMART" id="SM00108">
    <property type="entry name" value="B_lectin"/>
    <property type="match status" value="1"/>
</dbReference>
<organism evidence="2">
    <name type="scientific">Nostoc flagelliforme str. Sunitezuoqi</name>
    <dbReference type="NCBI Taxonomy" id="676037"/>
    <lineage>
        <taxon>Bacteria</taxon>
        <taxon>Bacillati</taxon>
        <taxon>Cyanobacteriota</taxon>
        <taxon>Cyanophyceae</taxon>
        <taxon>Nostocales</taxon>
        <taxon>Nostocaceae</taxon>
        <taxon>Nostoc</taxon>
    </lineage>
</organism>
<dbReference type="SUPFAM" id="SSF51110">
    <property type="entry name" value="alpha-D-mannose-specific plant lectins"/>
    <property type="match status" value="1"/>
</dbReference>
<dbReference type="GO" id="GO:0030246">
    <property type="term" value="F:carbohydrate binding"/>
    <property type="evidence" value="ECO:0007669"/>
    <property type="project" value="UniProtKB-KW"/>
</dbReference>
<dbReference type="Gene3D" id="2.90.10.10">
    <property type="entry name" value="Bulb-type lectin domain"/>
    <property type="match status" value="2"/>
</dbReference>
<keyword evidence="2" id="KW-0430">Lectin</keyword>